<reference evidence="2 3" key="1">
    <citation type="submission" date="2018-05" db="EMBL/GenBank/DDBJ databases">
        <title>Marinifilum breve JC075T sp. nov., a marine bacterium isolated from Yongle Blue Hole in the South China Sea.</title>
        <authorList>
            <person name="Fu T."/>
        </authorList>
    </citation>
    <scope>NUCLEOTIDE SEQUENCE [LARGE SCALE GENOMIC DNA]</scope>
    <source>
        <strain evidence="2 3">JC075</strain>
    </source>
</reference>
<dbReference type="OrthoDB" id="982449at2"/>
<dbReference type="AlphaFoldDB" id="A0A2V3ZZN3"/>
<feature type="signal peptide" evidence="1">
    <location>
        <begin position="1"/>
        <end position="19"/>
    </location>
</feature>
<evidence type="ECO:0000256" key="1">
    <source>
        <dbReference type="SAM" id="SignalP"/>
    </source>
</evidence>
<dbReference type="RefSeq" id="WP_110360974.1">
    <property type="nucleotide sequence ID" value="NZ_QFLI01000005.1"/>
</dbReference>
<dbReference type="EMBL" id="QFLI01000005">
    <property type="protein sequence ID" value="PXY00600.1"/>
    <property type="molecule type" value="Genomic_DNA"/>
</dbReference>
<comment type="caution">
    <text evidence="2">The sequence shown here is derived from an EMBL/GenBank/DDBJ whole genome shotgun (WGS) entry which is preliminary data.</text>
</comment>
<organism evidence="2 3">
    <name type="scientific">Marinifilum breve</name>
    <dbReference type="NCBI Taxonomy" id="2184082"/>
    <lineage>
        <taxon>Bacteria</taxon>
        <taxon>Pseudomonadati</taxon>
        <taxon>Bacteroidota</taxon>
        <taxon>Bacteroidia</taxon>
        <taxon>Marinilabiliales</taxon>
        <taxon>Marinifilaceae</taxon>
    </lineage>
</organism>
<evidence type="ECO:0000313" key="3">
    <source>
        <dbReference type="Proteomes" id="UP000248079"/>
    </source>
</evidence>
<evidence type="ECO:0008006" key="4">
    <source>
        <dbReference type="Google" id="ProtNLM"/>
    </source>
</evidence>
<accession>A0A2V3ZZN3</accession>
<keyword evidence="1" id="KW-0732">Signal</keyword>
<feature type="chain" id="PRO_5016053631" description="DUF4468 domain-containing protein" evidence="1">
    <location>
        <begin position="20"/>
        <end position="189"/>
    </location>
</feature>
<name>A0A2V3ZZN3_9BACT</name>
<sequence>MKRIFAITILSLLLSSAFAQKNLKSTFEKDLISYTTAFNNKQWDVVTEMMYPRIFEMMSKDNMIMVMQGMDNMGVKMTTDFKSIDRISDVVESGNEKYCKIHYYGIVKVKLSGLMSQGSSLVQPKFEQEFGKENVKYDEESNSFTIKAHRSMVAIAGKNASNWKYIDINSPQAKGLQNLIPENVKRQLR</sequence>
<gene>
    <name evidence="2" type="ORF">DF185_11840</name>
</gene>
<keyword evidence="3" id="KW-1185">Reference proteome</keyword>
<evidence type="ECO:0000313" key="2">
    <source>
        <dbReference type="EMBL" id="PXY00600.1"/>
    </source>
</evidence>
<dbReference type="Proteomes" id="UP000248079">
    <property type="component" value="Unassembled WGS sequence"/>
</dbReference>
<protein>
    <recommendedName>
        <fullName evidence="4">DUF4468 domain-containing protein</fullName>
    </recommendedName>
</protein>
<proteinExistence type="predicted"/>